<evidence type="ECO:0000313" key="1">
    <source>
        <dbReference type="EMBL" id="DAD66265.1"/>
    </source>
</evidence>
<protein>
    <submittedName>
        <fullName evidence="1">Uncharacterized protein</fullName>
    </submittedName>
</protein>
<proteinExistence type="predicted"/>
<sequence>MIKNFEPQPYDGFNPLPSYVTNVSTFTLTGTVPGGYEITLAKLTVGESVSAGNPLSHALFESFDDHGRRMKAARTRVSGFDREFVAVKSAMSGCGFAFHPALPSVCETVLYALGEYFQAQNPEIAEVSVVSQSCH</sequence>
<reference evidence="1" key="1">
    <citation type="journal article" date="2021" name="Proc. Natl. Acad. Sci. U.S.A.">
        <title>A Catalog of Tens of Thousands of Viruses from Human Metagenomes Reveals Hidden Associations with Chronic Diseases.</title>
        <authorList>
            <person name="Tisza M.J."/>
            <person name="Buck C.B."/>
        </authorList>
    </citation>
    <scope>NUCLEOTIDE SEQUENCE</scope>
    <source>
        <strain evidence="1">CtjfQ5</strain>
    </source>
</reference>
<organism evidence="1">
    <name type="scientific">Siphoviridae sp. ctjfQ5</name>
    <dbReference type="NCBI Taxonomy" id="2823594"/>
    <lineage>
        <taxon>Viruses</taxon>
        <taxon>Duplodnaviria</taxon>
        <taxon>Heunggongvirae</taxon>
        <taxon>Uroviricota</taxon>
        <taxon>Caudoviricetes</taxon>
    </lineage>
</organism>
<accession>A0A8S5L8Q9</accession>
<dbReference type="EMBL" id="BK014655">
    <property type="protein sequence ID" value="DAD66265.1"/>
    <property type="molecule type" value="Genomic_DNA"/>
</dbReference>
<name>A0A8S5L8Q9_9CAUD</name>